<sequence>MLFNDAEAGRRLLLILMIFDQTTAIIPVNGIVPGAVDTSQVVGAGLSNGLSCAHNGRRGNKESLESFDWGSFMVGTLEVPVHGEFPRENIKSNQKAKNLVAGNDNTDARKDHDRSHKLGILREDGILQKEGTKGNEEVVSDEKTNGITIEGNEDLTKKQEEEGRDDGERESIDNAIGNGNGGTGQAGSLDQGASIKVEEMKDKKKRKKKKNQRAKKGADFHDFNAGASEKLEPGEDQLEYEVMKQVYADAILRTFEPFDGKDKQEIYTDVIKPIWGIIEPKEISLLDKKFRDLLKNIQEGDYVHGKLEPKEISEAALRILEKHLKFSELGDHKPLERLDQKTFKALQFLWSLDPQSILQIYDKICAQMNKYEAYRRLVILINQLSQKITVENWSLIKTVLPRISNKESLFSHLNELEKFFSLNREFPDETTAEDINPIVNYLNRNPAAFRDLGADIVPKLLTFVMSWMSPIEFPRRFGLILNNRMAIMPSVTVDIESLKNAKESQGIDLWNVIHVIEALGLRGNDEIVRYGEDKDYQRKVINLNHAIHSAFRKNFGLPWSESPERHWLVQKYGEEYQERFDKFCFHLKRVLWNMSPIPSAQEESINTKKLLNDRREVADVMLFEDHGLNFNIIRSIRSQNLDFKTSNDDINWEVIFGHFPRGLTPRQKQFLKYWFEKSETMKPLSMSAPELD</sequence>
<comment type="caution">
    <text evidence="3">The sequence shown here is derived from an EMBL/GenBank/DDBJ whole genome shotgun (WGS) entry which is preliminary data.</text>
</comment>
<dbReference type="OrthoDB" id="2506705at2759"/>
<dbReference type="EMBL" id="VSWC01000093">
    <property type="protein sequence ID" value="KAA1089509.1"/>
    <property type="molecule type" value="Genomic_DNA"/>
</dbReference>
<feature type="chain" id="PRO_5023045957" evidence="2">
    <location>
        <begin position="25"/>
        <end position="692"/>
    </location>
</feature>
<keyword evidence="2" id="KW-0732">Signal</keyword>
<evidence type="ECO:0000313" key="4">
    <source>
        <dbReference type="Proteomes" id="UP000324748"/>
    </source>
</evidence>
<gene>
    <name evidence="3" type="ORF">PGT21_020495</name>
</gene>
<dbReference type="Proteomes" id="UP000324748">
    <property type="component" value="Unassembled WGS sequence"/>
</dbReference>
<dbReference type="AlphaFoldDB" id="A0A5B0NNI8"/>
<accession>A0A5B0NNI8</accession>
<feature type="region of interest" description="Disordered" evidence="1">
    <location>
        <begin position="122"/>
        <end position="228"/>
    </location>
</feature>
<evidence type="ECO:0000256" key="1">
    <source>
        <dbReference type="SAM" id="MobiDB-lite"/>
    </source>
</evidence>
<organism evidence="3 4">
    <name type="scientific">Puccinia graminis f. sp. tritici</name>
    <dbReference type="NCBI Taxonomy" id="56615"/>
    <lineage>
        <taxon>Eukaryota</taxon>
        <taxon>Fungi</taxon>
        <taxon>Dikarya</taxon>
        <taxon>Basidiomycota</taxon>
        <taxon>Pucciniomycotina</taxon>
        <taxon>Pucciniomycetes</taxon>
        <taxon>Pucciniales</taxon>
        <taxon>Pucciniaceae</taxon>
        <taxon>Puccinia</taxon>
    </lineage>
</organism>
<evidence type="ECO:0000256" key="2">
    <source>
        <dbReference type="SAM" id="SignalP"/>
    </source>
</evidence>
<evidence type="ECO:0000313" key="3">
    <source>
        <dbReference type="EMBL" id="KAA1089509.1"/>
    </source>
</evidence>
<feature type="signal peptide" evidence="2">
    <location>
        <begin position="1"/>
        <end position="24"/>
    </location>
</feature>
<feature type="compositionally biased region" description="Basic and acidic residues" evidence="1">
    <location>
        <begin position="122"/>
        <end position="144"/>
    </location>
</feature>
<reference evidence="3 4" key="1">
    <citation type="submission" date="2019-05" db="EMBL/GenBank/DDBJ databases">
        <title>Emergence of the Ug99 lineage of the wheat stem rust pathogen through somatic hybridization.</title>
        <authorList>
            <person name="Li F."/>
            <person name="Upadhyaya N.M."/>
            <person name="Sperschneider J."/>
            <person name="Matny O."/>
            <person name="Nguyen-Phuc H."/>
            <person name="Mago R."/>
            <person name="Raley C."/>
            <person name="Miller M.E."/>
            <person name="Silverstein K.A.T."/>
            <person name="Henningsen E."/>
            <person name="Hirsch C.D."/>
            <person name="Visser B."/>
            <person name="Pretorius Z.A."/>
            <person name="Steffenson B.J."/>
            <person name="Schwessinger B."/>
            <person name="Dodds P.N."/>
            <person name="Figueroa M."/>
        </authorList>
    </citation>
    <scope>NUCLEOTIDE SEQUENCE [LARGE SCALE GENOMIC DNA]</scope>
    <source>
        <strain evidence="3">21-0</strain>
    </source>
</reference>
<feature type="compositionally biased region" description="Basic and acidic residues" evidence="1">
    <location>
        <begin position="154"/>
        <end position="172"/>
    </location>
</feature>
<name>A0A5B0NNI8_PUCGR</name>
<protein>
    <submittedName>
        <fullName evidence="3">Uncharacterized protein</fullName>
    </submittedName>
</protein>
<feature type="compositionally biased region" description="Basic residues" evidence="1">
    <location>
        <begin position="203"/>
        <end position="215"/>
    </location>
</feature>
<proteinExistence type="predicted"/>
<keyword evidence="4" id="KW-1185">Reference proteome</keyword>